<organism evidence="2 3">
    <name type="scientific">Brassica rapa subsp. trilocularis</name>
    <dbReference type="NCBI Taxonomy" id="1813537"/>
    <lineage>
        <taxon>Eukaryota</taxon>
        <taxon>Viridiplantae</taxon>
        <taxon>Streptophyta</taxon>
        <taxon>Embryophyta</taxon>
        <taxon>Tracheophyta</taxon>
        <taxon>Spermatophyta</taxon>
        <taxon>Magnoliopsida</taxon>
        <taxon>eudicotyledons</taxon>
        <taxon>Gunneridae</taxon>
        <taxon>Pentapetalae</taxon>
        <taxon>rosids</taxon>
        <taxon>malvids</taxon>
        <taxon>Brassicales</taxon>
        <taxon>Brassicaceae</taxon>
        <taxon>Brassiceae</taxon>
        <taxon>Brassica</taxon>
    </lineage>
</organism>
<feature type="non-terminal residue" evidence="2">
    <location>
        <position position="1"/>
    </location>
</feature>
<keyword evidence="3" id="KW-1185">Reference proteome</keyword>
<dbReference type="Proteomes" id="UP000823674">
    <property type="component" value="Chromosome A10"/>
</dbReference>
<proteinExistence type="predicted"/>
<gene>
    <name evidence="2" type="primary">A10p010780.1_BraROA</name>
    <name evidence="2" type="ORF">IGI04_040040</name>
</gene>
<reference evidence="2 3" key="1">
    <citation type="submission" date="2021-03" db="EMBL/GenBank/DDBJ databases">
        <authorList>
            <person name="King G.J."/>
            <person name="Bancroft I."/>
            <person name="Baten A."/>
            <person name="Bloomfield J."/>
            <person name="Borpatragohain P."/>
            <person name="He Z."/>
            <person name="Irish N."/>
            <person name="Irwin J."/>
            <person name="Liu K."/>
            <person name="Mauleon R.P."/>
            <person name="Moore J."/>
            <person name="Morris R."/>
            <person name="Ostergaard L."/>
            <person name="Wang B."/>
            <person name="Wells R."/>
        </authorList>
    </citation>
    <scope>NUCLEOTIDE SEQUENCE [LARGE SCALE GENOMIC DNA]</scope>
    <source>
        <strain evidence="2">R-o-18</strain>
        <tissue evidence="2">Leaf</tissue>
    </source>
</reference>
<evidence type="ECO:0000313" key="2">
    <source>
        <dbReference type="EMBL" id="KAG5375444.1"/>
    </source>
</evidence>
<sequence length="111" mass="12481">AGKPKSSFVSIPKRIHTISPRERLYRLTRPFGELDRVNCPTRRMGKVDRMHRPTCLFGELDPSNSHNGRVGPNKSSKSPVRQVGSTNLSLSRPLSFLLRDQIELALVSSRS</sequence>
<name>A0ABQ7KLP9_BRACM</name>
<dbReference type="EMBL" id="JADBGQ010000010">
    <property type="protein sequence ID" value="KAG5375444.1"/>
    <property type="molecule type" value="Genomic_DNA"/>
</dbReference>
<evidence type="ECO:0000313" key="3">
    <source>
        <dbReference type="Proteomes" id="UP000823674"/>
    </source>
</evidence>
<evidence type="ECO:0000256" key="1">
    <source>
        <dbReference type="SAM" id="MobiDB-lite"/>
    </source>
</evidence>
<feature type="region of interest" description="Disordered" evidence="1">
    <location>
        <begin position="58"/>
        <end position="85"/>
    </location>
</feature>
<protein>
    <submittedName>
        <fullName evidence="2">Uncharacterized protein</fullName>
    </submittedName>
</protein>
<accession>A0ABQ7KLP9</accession>
<feature type="compositionally biased region" description="Polar residues" evidence="1">
    <location>
        <begin position="62"/>
        <end position="85"/>
    </location>
</feature>
<comment type="caution">
    <text evidence="2">The sequence shown here is derived from an EMBL/GenBank/DDBJ whole genome shotgun (WGS) entry which is preliminary data.</text>
</comment>